<dbReference type="OrthoDB" id="1440774at2"/>
<proteinExistence type="predicted"/>
<reference evidence="2" key="1">
    <citation type="submission" date="2019-05" db="EMBL/GenBank/DDBJ databases">
        <title>Flavobacterium profundi sp. nov., isolated from a deep-sea seamount.</title>
        <authorList>
            <person name="Zhang D.-C."/>
        </authorList>
    </citation>
    <scope>NUCLEOTIDE SEQUENCE [LARGE SCALE GENOMIC DNA]</scope>
    <source>
        <strain evidence="2">TP390</strain>
    </source>
</reference>
<dbReference type="Proteomes" id="UP000431264">
    <property type="component" value="Unassembled WGS sequence"/>
</dbReference>
<dbReference type="InterPro" id="IPR005901">
    <property type="entry name" value="GLPGLI"/>
</dbReference>
<accession>A0A6I4ITA4</accession>
<dbReference type="Pfam" id="PF22252">
    <property type="entry name" value="PNGase_F-II_N"/>
    <property type="match status" value="1"/>
</dbReference>
<dbReference type="NCBIfam" id="TIGR01200">
    <property type="entry name" value="GLPGLI"/>
    <property type="match status" value="1"/>
</dbReference>
<gene>
    <name evidence="1" type="ORF">GOQ30_12825</name>
</gene>
<evidence type="ECO:0000313" key="1">
    <source>
        <dbReference type="EMBL" id="MVO10048.1"/>
    </source>
</evidence>
<sequence length="257" mass="30385">MKFLFLIFFLSYNILVAQYKIEYDYNIYVEFPGNISSVTTKSFLITDGFNQSRYVKNRVVNGNLETNYKNSIKEMEDNDNSKKNHIKGDSIGYVIIKKIQKDSIYMRMIDSKGHYCMIPRKLVKFDYTIFDEYKEILGYNCQKAIFSYEERNFEIWFTSEIPINDGPWILQGLPGIILQAKTTDGFHEFIATSIKKIPSIKESFFSFPYKYLTDLTTYQNEYIKNKEKQFKYNKSQEGDAKITLKINNLDIPLTFFE</sequence>
<evidence type="ECO:0000313" key="2">
    <source>
        <dbReference type="Proteomes" id="UP000431264"/>
    </source>
</evidence>
<dbReference type="RefSeq" id="WP_140998420.1">
    <property type="nucleotide sequence ID" value="NZ_VDCZ01000010.1"/>
</dbReference>
<name>A0A6I4ITA4_9FLAO</name>
<organism evidence="1 2">
    <name type="scientific">Flavobacterium profundi</name>
    <dbReference type="NCBI Taxonomy" id="1774945"/>
    <lineage>
        <taxon>Bacteria</taxon>
        <taxon>Pseudomonadati</taxon>
        <taxon>Bacteroidota</taxon>
        <taxon>Flavobacteriia</taxon>
        <taxon>Flavobacteriales</taxon>
        <taxon>Flavobacteriaceae</taxon>
        <taxon>Flavobacterium</taxon>
    </lineage>
</organism>
<keyword evidence="2" id="KW-1185">Reference proteome</keyword>
<dbReference type="AlphaFoldDB" id="A0A6I4ITA4"/>
<dbReference type="EMBL" id="WQLW01000010">
    <property type="protein sequence ID" value="MVO10048.1"/>
    <property type="molecule type" value="Genomic_DNA"/>
</dbReference>
<comment type="caution">
    <text evidence="1">The sequence shown here is derived from an EMBL/GenBank/DDBJ whole genome shotgun (WGS) entry which is preliminary data.</text>
</comment>
<protein>
    <submittedName>
        <fullName evidence="1">GLPGLI family protein</fullName>
    </submittedName>
</protein>